<evidence type="ECO:0000313" key="2">
    <source>
        <dbReference type="EMBL" id="MCB4820728.1"/>
    </source>
</evidence>
<feature type="transmembrane region" description="Helical" evidence="1">
    <location>
        <begin position="58"/>
        <end position="77"/>
    </location>
</feature>
<organism evidence="2 3">
    <name type="scientific">Roseicella aerolata</name>
    <dbReference type="NCBI Taxonomy" id="2883479"/>
    <lineage>
        <taxon>Bacteria</taxon>
        <taxon>Pseudomonadati</taxon>
        <taxon>Pseudomonadota</taxon>
        <taxon>Alphaproteobacteria</taxon>
        <taxon>Acetobacterales</taxon>
        <taxon>Roseomonadaceae</taxon>
        <taxon>Roseicella</taxon>
    </lineage>
</organism>
<keyword evidence="3" id="KW-1185">Reference proteome</keyword>
<proteinExistence type="predicted"/>
<feature type="transmembrane region" description="Helical" evidence="1">
    <location>
        <begin position="184"/>
        <end position="204"/>
    </location>
</feature>
<feature type="transmembrane region" description="Helical" evidence="1">
    <location>
        <begin position="118"/>
        <end position="138"/>
    </location>
</feature>
<dbReference type="AlphaFoldDB" id="A0A9X1IBK3"/>
<evidence type="ECO:0000256" key="1">
    <source>
        <dbReference type="SAM" id="Phobius"/>
    </source>
</evidence>
<dbReference type="InterPro" id="IPR018719">
    <property type="entry name" value="DUF2243_membrane"/>
</dbReference>
<accession>A0A9X1IBK3</accession>
<sequence>MAEERARGAWAAGLLGFALGGFFDGILLHQILQWHHLLSGWIPGGTVELDRMHVSWDGLFHTAHYILLALGLALLWGRPGRVPAGWLAIGFGLWHVVDAVVVHWVLGLHRIRQDSPQPLLWDLVFFGLGIAAIALGWAWRRRAPALPRGVATVLLLLGAAGAALPARGPALVAFTLPAGQAPLLAVLADAPLAGLGDGIVILAATDTARLRRAAYALGAAPVPVPPIPGLCLTRL</sequence>
<feature type="transmembrane region" description="Helical" evidence="1">
    <location>
        <begin position="84"/>
        <end position="106"/>
    </location>
</feature>
<dbReference type="Pfam" id="PF10002">
    <property type="entry name" value="DUF2243"/>
    <property type="match status" value="1"/>
</dbReference>
<reference evidence="2" key="1">
    <citation type="submission" date="2021-10" db="EMBL/GenBank/DDBJ databases">
        <title>Roseicella aerolatum sp. nov., isolated from aerosols of e-waste dismantling site.</title>
        <authorList>
            <person name="Qin T."/>
        </authorList>
    </citation>
    <scope>NUCLEOTIDE SEQUENCE</scope>
    <source>
        <strain evidence="2">GB24</strain>
    </source>
</reference>
<dbReference type="RefSeq" id="WP_226604361.1">
    <property type="nucleotide sequence ID" value="NZ_JAJAQI010000003.1"/>
</dbReference>
<comment type="caution">
    <text evidence="2">The sequence shown here is derived from an EMBL/GenBank/DDBJ whole genome shotgun (WGS) entry which is preliminary data.</text>
</comment>
<keyword evidence="1" id="KW-1133">Transmembrane helix</keyword>
<gene>
    <name evidence="2" type="ORF">LHA35_03145</name>
</gene>
<evidence type="ECO:0000313" key="3">
    <source>
        <dbReference type="Proteomes" id="UP001139311"/>
    </source>
</evidence>
<feature type="transmembrane region" description="Helical" evidence="1">
    <location>
        <begin position="145"/>
        <end position="164"/>
    </location>
</feature>
<feature type="transmembrane region" description="Helical" evidence="1">
    <location>
        <begin position="12"/>
        <end position="32"/>
    </location>
</feature>
<keyword evidence="1" id="KW-0472">Membrane</keyword>
<dbReference type="EMBL" id="JAJAQI010000003">
    <property type="protein sequence ID" value="MCB4820728.1"/>
    <property type="molecule type" value="Genomic_DNA"/>
</dbReference>
<name>A0A9X1IBK3_9PROT</name>
<protein>
    <submittedName>
        <fullName evidence="2">DUF2243 domain-containing protein</fullName>
    </submittedName>
</protein>
<dbReference type="Proteomes" id="UP001139311">
    <property type="component" value="Unassembled WGS sequence"/>
</dbReference>
<keyword evidence="1" id="KW-0812">Transmembrane</keyword>